<evidence type="ECO:0000313" key="5">
    <source>
        <dbReference type="Proteomes" id="UP000017746"/>
    </source>
</evidence>
<dbReference type="GO" id="GO:0016616">
    <property type="term" value="F:oxidoreductase activity, acting on the CH-OH group of donors, NAD or NADP as acceptor"/>
    <property type="evidence" value="ECO:0007669"/>
    <property type="project" value="TreeGrafter"/>
</dbReference>
<gene>
    <name evidence="4" type="ORF">AFR_21445</name>
</gene>
<organism evidence="4 5">
    <name type="scientific">Actinoplanes friuliensis DSM 7358</name>
    <dbReference type="NCBI Taxonomy" id="1246995"/>
    <lineage>
        <taxon>Bacteria</taxon>
        <taxon>Bacillati</taxon>
        <taxon>Actinomycetota</taxon>
        <taxon>Actinomycetes</taxon>
        <taxon>Micromonosporales</taxon>
        <taxon>Micromonosporaceae</taxon>
        <taxon>Actinoplanes</taxon>
    </lineage>
</organism>
<dbReference type="PRINTS" id="PR00081">
    <property type="entry name" value="GDHRDH"/>
</dbReference>
<dbReference type="STRING" id="1246995.AFR_21445"/>
<dbReference type="InterPro" id="IPR002347">
    <property type="entry name" value="SDR_fam"/>
</dbReference>
<keyword evidence="2" id="KW-0560">Oxidoreductase</keyword>
<dbReference type="PANTHER" id="PTHR42760:SF133">
    <property type="entry name" value="3-OXOACYL-[ACYL-CARRIER-PROTEIN] REDUCTASE"/>
    <property type="match status" value="1"/>
</dbReference>
<protein>
    <submittedName>
        <fullName evidence="4">Short-chain dehydrogenase/reductase SDR</fullName>
    </submittedName>
</protein>
<proteinExistence type="inferred from homology"/>
<sequence length="262" mass="26752">MDLQLAGKRVLVTGASKGIGLAVVQAFQDEGASVVAVSRRSTPGLEKTGAEFFAADLSAPDGPQRMVEAVLAADPRLDVLVNNAGGGTMPEGALGDALDGDNDAWAEVFALNLLAAVRTTRAALPALSRARGAVVNVSSDSARRPIGVPLPYASAKAALNTFSRGLAEKYTEHGVRINVVTPSGTRTDLMESPDGFVAQLAASMNLEHGTLLAALPGQSGMLTGVLIEPSEIARAVVLLSSPTMPSAIGSNWSVDAGALKVA</sequence>
<dbReference type="CDD" id="cd05233">
    <property type="entry name" value="SDR_c"/>
    <property type="match status" value="1"/>
</dbReference>
<dbReference type="Proteomes" id="UP000017746">
    <property type="component" value="Chromosome"/>
</dbReference>
<dbReference type="PANTHER" id="PTHR42760">
    <property type="entry name" value="SHORT-CHAIN DEHYDROGENASES/REDUCTASES FAMILY MEMBER"/>
    <property type="match status" value="1"/>
</dbReference>
<dbReference type="PRINTS" id="PR00080">
    <property type="entry name" value="SDRFAMILY"/>
</dbReference>
<dbReference type="eggNOG" id="COG1028">
    <property type="taxonomic scope" value="Bacteria"/>
</dbReference>
<comment type="similarity">
    <text evidence="1 3">Belongs to the short-chain dehydrogenases/reductases (SDR) family.</text>
</comment>
<reference evidence="4 5" key="1">
    <citation type="journal article" date="2014" name="J. Biotechnol.">
        <title>Complete genome sequence of the actinobacterium Actinoplanes friuliensis HAG 010964, producer of the lipopeptide antibiotic friulimycin.</title>
        <authorList>
            <person name="Ruckert C."/>
            <person name="Szczepanowski R."/>
            <person name="Albersmeier A."/>
            <person name="Goesmann A."/>
            <person name="Fischer N."/>
            <person name="Steinkamper A."/>
            <person name="Puhler A."/>
            <person name="Biener R."/>
            <person name="Schwartz D."/>
            <person name="Kalinowski J."/>
        </authorList>
    </citation>
    <scope>NUCLEOTIDE SEQUENCE [LARGE SCALE GENOMIC DNA]</scope>
    <source>
        <strain evidence="4 5">DSM 7358</strain>
    </source>
</reference>
<dbReference type="KEGG" id="afs:AFR_21445"/>
<dbReference type="SUPFAM" id="SSF51735">
    <property type="entry name" value="NAD(P)-binding Rossmann-fold domains"/>
    <property type="match status" value="1"/>
</dbReference>
<evidence type="ECO:0000313" key="4">
    <source>
        <dbReference type="EMBL" id="AGZ42559.1"/>
    </source>
</evidence>
<evidence type="ECO:0000256" key="1">
    <source>
        <dbReference type="ARBA" id="ARBA00006484"/>
    </source>
</evidence>
<dbReference type="InterPro" id="IPR036291">
    <property type="entry name" value="NAD(P)-bd_dom_sf"/>
</dbReference>
<dbReference type="RefSeq" id="WP_023362931.1">
    <property type="nucleotide sequence ID" value="NC_022657.1"/>
</dbReference>
<dbReference type="OrthoDB" id="8959163at2"/>
<dbReference type="Pfam" id="PF00106">
    <property type="entry name" value="adh_short"/>
    <property type="match status" value="1"/>
</dbReference>
<keyword evidence="5" id="KW-1185">Reference proteome</keyword>
<evidence type="ECO:0000256" key="2">
    <source>
        <dbReference type="ARBA" id="ARBA00023002"/>
    </source>
</evidence>
<accession>U5W0E2</accession>
<dbReference type="AlphaFoldDB" id="U5W0E2"/>
<dbReference type="PATRIC" id="fig|1246995.3.peg.4350"/>
<dbReference type="HOGENOM" id="CLU_010194_1_0_11"/>
<evidence type="ECO:0000256" key="3">
    <source>
        <dbReference type="RuleBase" id="RU000363"/>
    </source>
</evidence>
<name>U5W0E2_9ACTN</name>
<dbReference type="EMBL" id="CP006272">
    <property type="protein sequence ID" value="AGZ42559.1"/>
    <property type="molecule type" value="Genomic_DNA"/>
</dbReference>
<dbReference type="Gene3D" id="3.40.50.720">
    <property type="entry name" value="NAD(P)-binding Rossmann-like Domain"/>
    <property type="match status" value="1"/>
</dbReference>